<dbReference type="SUPFAM" id="SSF116734">
    <property type="entry name" value="DNA methylase specificity domain"/>
    <property type="match status" value="1"/>
</dbReference>
<evidence type="ECO:0000259" key="6">
    <source>
        <dbReference type="Pfam" id="PF02384"/>
    </source>
</evidence>
<evidence type="ECO:0000256" key="2">
    <source>
        <dbReference type="ARBA" id="ARBA00022747"/>
    </source>
</evidence>
<keyword evidence="2" id="KW-0680">Restriction system</keyword>
<evidence type="ECO:0000313" key="9">
    <source>
        <dbReference type="Proteomes" id="UP000004508"/>
    </source>
</evidence>
<dbReference type="PANTHER" id="PTHR42998:SF1">
    <property type="entry name" value="TYPE I RESTRICTION ENZYME HINDI METHYLASE SUBUNIT"/>
    <property type="match status" value="1"/>
</dbReference>
<proteinExistence type="inferred from homology"/>
<feature type="domain" description="DNA methylase adenine-specific" evidence="6">
    <location>
        <begin position="267"/>
        <end position="517"/>
    </location>
</feature>
<evidence type="ECO:0000259" key="5">
    <source>
        <dbReference type="Pfam" id="PF01420"/>
    </source>
</evidence>
<evidence type="ECO:0000259" key="7">
    <source>
        <dbReference type="Pfam" id="PF13588"/>
    </source>
</evidence>
<dbReference type="CDD" id="cd02440">
    <property type="entry name" value="AdoMet_MTases"/>
    <property type="match status" value="1"/>
</dbReference>
<dbReference type="GO" id="GO:0009307">
    <property type="term" value="P:DNA restriction-modification system"/>
    <property type="evidence" value="ECO:0007669"/>
    <property type="project" value="UniProtKB-KW"/>
</dbReference>
<keyword evidence="4" id="KW-0175">Coiled coil</keyword>
<comment type="similarity">
    <text evidence="1">Belongs to the type-I restriction system S methylase family.</text>
</comment>
<dbReference type="OrthoDB" id="9815272at2"/>
<gene>
    <name evidence="8" type="ORF">Krac_10365</name>
</gene>
<dbReference type="eggNOG" id="COG0732">
    <property type="taxonomic scope" value="Bacteria"/>
</dbReference>
<dbReference type="GO" id="GO:0003677">
    <property type="term" value="F:DNA binding"/>
    <property type="evidence" value="ECO:0007669"/>
    <property type="project" value="UniProtKB-KW"/>
</dbReference>
<sequence>MDTPTNFEDSRELSEAVLISQRIIPYLRGMGYRYINSEVKVHSASSSPTADVVVYLDEAKSHPYIIVEIKQKLSNEIELLDPVVQTTFVKATAIGKQVRYLLITDGQKHFWFERSSEGRSIVQLSRAPENLPGSQSTLLEVPLITVEDPQQFSKLMYLSLDSLRQDGMDFGIRMGIELNRVLIAKLQDERVIQTGGPRRFRASNLSNHQIKANIAQLYKEAFINLDGKPIEEKPWFFSPHALSNIVKILEPYALLPVTDSIRGHLFWQMFAEFMRMNETGFTTPVPLADFLVRLTQLREGQRIIDPACGTGLLLIVALEIIKAQVATNHLSSQDNPSLQKKPQYVIAGIEIEAEVAELAATNLVLNGISPSAVINANALDKHNLRYSGVQLSTYDTVLLHPPMGLAPKNENILSQYEIIGNNKRPTLEMLFIELAIDLLRPGGLLVSLVPDSFLSSPSYQSARSWLLQRTLPRAIISLPPETLMPIGHSGKTTVLLLEKKNIQQNHQDRVLIADVQSVGYNRFGQPTGENVLPDLLESFETYCKRGDIENSFSNEKIRVWTTSTNDLSSKRLDIGQFDPTSTDLVYTLKHGQYPFVKLNEIVNIIGGRNFKYVEYAANTAIVIQAGAVRDLTLDLLNAPSISVKDFDNAKNAHVEFGDILVTTTGAYLGRACVFDKKDLRAVASGSVTILRPQFRDDIDPFFLTSIINSKLGKDQIFQLQAASASQPYIRRADLGAITIPLPPLSKQKELAQRIKVLLTEAQDLVRRAQEIETEAKKLIVDELLGVNNNE</sequence>
<dbReference type="InterPro" id="IPR029464">
    <property type="entry name" value="HSDR_N"/>
</dbReference>
<dbReference type="PRINTS" id="PR00507">
    <property type="entry name" value="N12N6MTFRASE"/>
</dbReference>
<dbReference type="Gene3D" id="3.90.220.20">
    <property type="entry name" value="DNA methylase specificity domains"/>
    <property type="match status" value="1"/>
</dbReference>
<evidence type="ECO:0000256" key="3">
    <source>
        <dbReference type="ARBA" id="ARBA00023125"/>
    </source>
</evidence>
<dbReference type="InterPro" id="IPR003356">
    <property type="entry name" value="DNA_methylase_A-5"/>
</dbReference>
<dbReference type="InterPro" id="IPR044946">
    <property type="entry name" value="Restrct_endonuc_typeI_TRD_sf"/>
</dbReference>
<feature type="domain" description="Type I restriction modification DNA specificity" evidence="5">
    <location>
        <begin position="595"/>
        <end position="762"/>
    </location>
</feature>
<dbReference type="STRING" id="485913.Krac_10365"/>
<dbReference type="Pfam" id="PF13588">
    <property type="entry name" value="HSDR_N_2"/>
    <property type="match status" value="1"/>
</dbReference>
<protein>
    <submittedName>
        <fullName evidence="8">Restriction modification system DNA specificity domain protein</fullName>
    </submittedName>
</protein>
<organism evidence="8 9">
    <name type="scientific">Ktedonobacter racemifer DSM 44963</name>
    <dbReference type="NCBI Taxonomy" id="485913"/>
    <lineage>
        <taxon>Bacteria</taxon>
        <taxon>Bacillati</taxon>
        <taxon>Chloroflexota</taxon>
        <taxon>Ktedonobacteria</taxon>
        <taxon>Ktedonobacterales</taxon>
        <taxon>Ktedonobacteraceae</taxon>
        <taxon>Ktedonobacter</taxon>
    </lineage>
</organism>
<evidence type="ECO:0000313" key="8">
    <source>
        <dbReference type="EMBL" id="EFH88861.1"/>
    </source>
</evidence>
<dbReference type="Proteomes" id="UP000004508">
    <property type="component" value="Unassembled WGS sequence"/>
</dbReference>
<evidence type="ECO:0000256" key="1">
    <source>
        <dbReference type="ARBA" id="ARBA00010923"/>
    </source>
</evidence>
<keyword evidence="3" id="KW-0238">DNA-binding</keyword>
<dbReference type="Gene3D" id="3.40.50.150">
    <property type="entry name" value="Vaccinia Virus protein VP39"/>
    <property type="match status" value="1"/>
</dbReference>
<dbReference type="PANTHER" id="PTHR42998">
    <property type="entry name" value="TYPE I RESTRICTION ENZYME HINDVIIP M PROTEIN-RELATED"/>
    <property type="match status" value="1"/>
</dbReference>
<feature type="coiled-coil region" evidence="4">
    <location>
        <begin position="754"/>
        <end position="781"/>
    </location>
</feature>
<dbReference type="AlphaFoldDB" id="D6TGT2"/>
<accession>D6TGT2</accession>
<dbReference type="RefSeq" id="WP_007905054.1">
    <property type="nucleotide sequence ID" value="NZ_ADVG01000001.1"/>
</dbReference>
<dbReference type="Pfam" id="PF02384">
    <property type="entry name" value="N6_Mtase"/>
    <property type="match status" value="1"/>
</dbReference>
<dbReference type="EMBL" id="ADVG01000001">
    <property type="protein sequence ID" value="EFH88861.1"/>
    <property type="molecule type" value="Genomic_DNA"/>
</dbReference>
<dbReference type="GO" id="GO:0008170">
    <property type="term" value="F:N-methyltransferase activity"/>
    <property type="evidence" value="ECO:0007669"/>
    <property type="project" value="InterPro"/>
</dbReference>
<dbReference type="REBASE" id="62771">
    <property type="entry name" value="M.Kra44963ORF10365P"/>
</dbReference>
<dbReference type="eggNOG" id="COG0286">
    <property type="taxonomic scope" value="Bacteria"/>
</dbReference>
<dbReference type="InParanoid" id="D6TGT2"/>
<comment type="caution">
    <text evidence="8">The sequence shown here is derived from an EMBL/GenBank/DDBJ whole genome shotgun (WGS) entry which is preliminary data.</text>
</comment>
<evidence type="ECO:0000256" key="4">
    <source>
        <dbReference type="SAM" id="Coils"/>
    </source>
</evidence>
<feature type="domain" description="Type I restriction enzyme R protein N-terminal" evidence="7">
    <location>
        <begin position="34"/>
        <end position="128"/>
    </location>
</feature>
<dbReference type="Pfam" id="PF01420">
    <property type="entry name" value="Methylase_S"/>
    <property type="match status" value="1"/>
</dbReference>
<keyword evidence="9" id="KW-1185">Reference proteome</keyword>
<dbReference type="InterPro" id="IPR029063">
    <property type="entry name" value="SAM-dependent_MTases_sf"/>
</dbReference>
<reference evidence="8 9" key="1">
    <citation type="journal article" date="2011" name="Stand. Genomic Sci.">
        <title>Non-contiguous finished genome sequence and contextual data of the filamentous soil bacterium Ktedonobacter racemifer type strain (SOSP1-21).</title>
        <authorList>
            <person name="Chang Y.J."/>
            <person name="Land M."/>
            <person name="Hauser L."/>
            <person name="Chertkov O."/>
            <person name="Del Rio T.G."/>
            <person name="Nolan M."/>
            <person name="Copeland A."/>
            <person name="Tice H."/>
            <person name="Cheng J.F."/>
            <person name="Lucas S."/>
            <person name="Han C."/>
            <person name="Goodwin L."/>
            <person name="Pitluck S."/>
            <person name="Ivanova N."/>
            <person name="Ovchinikova G."/>
            <person name="Pati A."/>
            <person name="Chen A."/>
            <person name="Palaniappan K."/>
            <person name="Mavromatis K."/>
            <person name="Liolios K."/>
            <person name="Brettin T."/>
            <person name="Fiebig A."/>
            <person name="Rohde M."/>
            <person name="Abt B."/>
            <person name="Goker M."/>
            <person name="Detter J.C."/>
            <person name="Woyke T."/>
            <person name="Bristow J."/>
            <person name="Eisen J.A."/>
            <person name="Markowitz V."/>
            <person name="Hugenholtz P."/>
            <person name="Kyrpides N.C."/>
            <person name="Klenk H.P."/>
            <person name="Lapidus A."/>
        </authorList>
    </citation>
    <scope>NUCLEOTIDE SEQUENCE [LARGE SCALE GENOMIC DNA]</scope>
    <source>
        <strain evidence="9">DSM 44963</strain>
    </source>
</reference>
<name>D6TGT2_KTERA</name>
<dbReference type="SUPFAM" id="SSF53335">
    <property type="entry name" value="S-adenosyl-L-methionine-dependent methyltransferases"/>
    <property type="match status" value="1"/>
</dbReference>
<dbReference type="InterPro" id="IPR000055">
    <property type="entry name" value="Restrct_endonuc_typeI_TRD"/>
</dbReference>
<dbReference type="InterPro" id="IPR052916">
    <property type="entry name" value="Type-I_RE_MTase_Subunit"/>
</dbReference>